<name>A0ACA9M9J9_9GLOM</name>
<evidence type="ECO:0000313" key="1">
    <source>
        <dbReference type="EMBL" id="CAG8571371.1"/>
    </source>
</evidence>
<gene>
    <name evidence="1" type="ORF">SPELUC_LOCUS6010</name>
</gene>
<sequence length="123" mass="14007">MLLLIRWCKNGVTEIECAKELFLISNHNTKLISVIHQLSTATKINLLQVDNQKNQFQEHVEKKIHFNKTMNLTKQAIILQGEVVAIQINNEQLVSIDNVLNPAYHVRKGAPCKGCIKSAQENY</sequence>
<comment type="caution">
    <text evidence="1">The sequence shown here is derived from an EMBL/GenBank/DDBJ whole genome shotgun (WGS) entry which is preliminary data.</text>
</comment>
<keyword evidence="2" id="KW-1185">Reference proteome</keyword>
<reference evidence="1" key="1">
    <citation type="submission" date="2021-06" db="EMBL/GenBank/DDBJ databases">
        <authorList>
            <person name="Kallberg Y."/>
            <person name="Tangrot J."/>
            <person name="Rosling A."/>
        </authorList>
    </citation>
    <scope>NUCLEOTIDE SEQUENCE</scope>
    <source>
        <strain evidence="1">28 12/20/2015</strain>
    </source>
</reference>
<evidence type="ECO:0000313" key="2">
    <source>
        <dbReference type="Proteomes" id="UP000789366"/>
    </source>
</evidence>
<proteinExistence type="predicted"/>
<dbReference type="Proteomes" id="UP000789366">
    <property type="component" value="Unassembled WGS sequence"/>
</dbReference>
<organism evidence="1 2">
    <name type="scientific">Cetraspora pellucida</name>
    <dbReference type="NCBI Taxonomy" id="1433469"/>
    <lineage>
        <taxon>Eukaryota</taxon>
        <taxon>Fungi</taxon>
        <taxon>Fungi incertae sedis</taxon>
        <taxon>Mucoromycota</taxon>
        <taxon>Glomeromycotina</taxon>
        <taxon>Glomeromycetes</taxon>
        <taxon>Diversisporales</taxon>
        <taxon>Gigasporaceae</taxon>
        <taxon>Cetraspora</taxon>
    </lineage>
</organism>
<accession>A0ACA9M9J9</accession>
<dbReference type="EMBL" id="CAJVPW010006631">
    <property type="protein sequence ID" value="CAG8571371.1"/>
    <property type="molecule type" value="Genomic_DNA"/>
</dbReference>
<protein>
    <submittedName>
        <fullName evidence="1">16773_t:CDS:1</fullName>
    </submittedName>
</protein>